<sequence length="104" mass="12449">MKTRNEAQPLTQRKKKVRDTSADNPQSQDALIIYMRKRGHCVTLIFIFFPFFSLLIGEWRAWKLRKRLHDQFFFFSPSVLFRHLLFISVRGLIVTRPKKKVVIV</sequence>
<feature type="transmembrane region" description="Helical" evidence="2">
    <location>
        <begin position="41"/>
        <end position="62"/>
    </location>
</feature>
<evidence type="ECO:0000313" key="4">
    <source>
        <dbReference type="Proteomes" id="UP000051952"/>
    </source>
</evidence>
<evidence type="ECO:0000256" key="1">
    <source>
        <dbReference type="SAM" id="MobiDB-lite"/>
    </source>
</evidence>
<accession>A0A0S4IW43</accession>
<gene>
    <name evidence="3" type="ORF">BSAL_76380</name>
</gene>
<keyword evidence="2" id="KW-0812">Transmembrane</keyword>
<name>A0A0S4IW43_BODSA</name>
<feature type="region of interest" description="Disordered" evidence="1">
    <location>
        <begin position="1"/>
        <end position="24"/>
    </location>
</feature>
<keyword evidence="4" id="KW-1185">Reference proteome</keyword>
<dbReference type="EMBL" id="CYKH01000717">
    <property type="protein sequence ID" value="CUG25000.1"/>
    <property type="molecule type" value="Genomic_DNA"/>
</dbReference>
<dbReference type="AlphaFoldDB" id="A0A0S4IW43"/>
<evidence type="ECO:0000313" key="3">
    <source>
        <dbReference type="EMBL" id="CUG25000.1"/>
    </source>
</evidence>
<keyword evidence="2" id="KW-1133">Transmembrane helix</keyword>
<dbReference type="Proteomes" id="UP000051952">
    <property type="component" value="Unassembled WGS sequence"/>
</dbReference>
<feature type="transmembrane region" description="Helical" evidence="2">
    <location>
        <begin position="74"/>
        <end position="93"/>
    </location>
</feature>
<dbReference type="VEuPathDB" id="TriTrypDB:BSAL_76380"/>
<organism evidence="3 4">
    <name type="scientific">Bodo saltans</name>
    <name type="common">Flagellated protozoan</name>
    <dbReference type="NCBI Taxonomy" id="75058"/>
    <lineage>
        <taxon>Eukaryota</taxon>
        <taxon>Discoba</taxon>
        <taxon>Euglenozoa</taxon>
        <taxon>Kinetoplastea</taxon>
        <taxon>Metakinetoplastina</taxon>
        <taxon>Eubodonida</taxon>
        <taxon>Bodonidae</taxon>
        <taxon>Bodo</taxon>
    </lineage>
</organism>
<feature type="compositionally biased region" description="Polar residues" evidence="1">
    <location>
        <begin position="1"/>
        <end position="11"/>
    </location>
</feature>
<protein>
    <submittedName>
        <fullName evidence="3">Membrane-associated protein, putative</fullName>
    </submittedName>
</protein>
<proteinExistence type="predicted"/>
<evidence type="ECO:0000256" key="2">
    <source>
        <dbReference type="SAM" id="Phobius"/>
    </source>
</evidence>
<keyword evidence="2" id="KW-0472">Membrane</keyword>
<reference evidence="4" key="1">
    <citation type="submission" date="2015-09" db="EMBL/GenBank/DDBJ databases">
        <authorList>
            <consortium name="Pathogen Informatics"/>
        </authorList>
    </citation>
    <scope>NUCLEOTIDE SEQUENCE [LARGE SCALE GENOMIC DNA]</scope>
    <source>
        <strain evidence="4">Lake Konstanz</strain>
    </source>
</reference>